<dbReference type="AlphaFoldDB" id="A0A977KXK7"/>
<accession>A0A977KXK7</accession>
<proteinExistence type="predicted"/>
<protein>
    <submittedName>
        <fullName evidence="1">Uncharacterized protein</fullName>
    </submittedName>
</protein>
<dbReference type="Proteomes" id="UP001065613">
    <property type="component" value="Chromosome"/>
</dbReference>
<dbReference type="EMBL" id="CP073041">
    <property type="protein sequence ID" value="UXE61717.1"/>
    <property type="molecule type" value="Genomic_DNA"/>
</dbReference>
<dbReference type="KEGG" id="wna:KA717_01805"/>
<sequence length="91" mass="10529">MGTLATDILLNSLRKLSKKYSIDVKYVLSEKIEAEFQKCLDIAIKAFLEFVYKNADLQEAQQKIIFEYLKSSVVTEEIWHLLDPGSEIFLL</sequence>
<evidence type="ECO:0000313" key="1">
    <source>
        <dbReference type="EMBL" id="UXE61717.1"/>
    </source>
</evidence>
<organism evidence="1">
    <name type="scientific">Woronichinia naegeliana WA131</name>
    <dbReference type="NCBI Taxonomy" id="2824559"/>
    <lineage>
        <taxon>Bacteria</taxon>
        <taxon>Bacillati</taxon>
        <taxon>Cyanobacteriota</taxon>
        <taxon>Cyanophyceae</taxon>
        <taxon>Synechococcales</taxon>
        <taxon>Coelosphaeriaceae</taxon>
        <taxon>Woronichinia</taxon>
    </lineage>
</organism>
<reference evidence="1" key="1">
    <citation type="submission" date="2021-04" db="EMBL/GenBank/DDBJ databases">
        <title>Genome sequence of Woronichinia naegeliana from Washington state freshwater lake bloom.</title>
        <authorList>
            <person name="Dreher T.W."/>
        </authorList>
    </citation>
    <scope>NUCLEOTIDE SEQUENCE</scope>
    <source>
        <strain evidence="1">WA131</strain>
    </source>
</reference>
<gene>
    <name evidence="1" type="ORF">KA717_01805</name>
</gene>
<name>A0A977KXK7_9CYAN</name>